<evidence type="ECO:0000313" key="2">
    <source>
        <dbReference type="EMBL" id="KAJ8875251.1"/>
    </source>
</evidence>
<evidence type="ECO:0000313" key="3">
    <source>
        <dbReference type="Proteomes" id="UP001159363"/>
    </source>
</evidence>
<reference evidence="2 3" key="1">
    <citation type="submission" date="2023-02" db="EMBL/GenBank/DDBJ databases">
        <title>LHISI_Scaffold_Assembly.</title>
        <authorList>
            <person name="Stuart O.P."/>
            <person name="Cleave R."/>
            <person name="Magrath M.J.L."/>
            <person name="Mikheyev A.S."/>
        </authorList>
    </citation>
    <scope>NUCLEOTIDE SEQUENCE [LARGE SCALE GENOMIC DNA]</scope>
    <source>
        <strain evidence="2">Daus_M_001</strain>
        <tissue evidence="2">Leg muscle</tissue>
    </source>
</reference>
<proteinExistence type="predicted"/>
<comment type="caution">
    <text evidence="2">The sequence shown here is derived from an EMBL/GenBank/DDBJ whole genome shotgun (WGS) entry which is preliminary data.</text>
</comment>
<keyword evidence="3" id="KW-1185">Reference proteome</keyword>
<feature type="region of interest" description="Disordered" evidence="1">
    <location>
        <begin position="141"/>
        <end position="163"/>
    </location>
</feature>
<gene>
    <name evidence="2" type="ORF">PR048_023146</name>
</gene>
<evidence type="ECO:0000256" key="1">
    <source>
        <dbReference type="SAM" id="MobiDB-lite"/>
    </source>
</evidence>
<organism evidence="2 3">
    <name type="scientific">Dryococelus australis</name>
    <dbReference type="NCBI Taxonomy" id="614101"/>
    <lineage>
        <taxon>Eukaryota</taxon>
        <taxon>Metazoa</taxon>
        <taxon>Ecdysozoa</taxon>
        <taxon>Arthropoda</taxon>
        <taxon>Hexapoda</taxon>
        <taxon>Insecta</taxon>
        <taxon>Pterygota</taxon>
        <taxon>Neoptera</taxon>
        <taxon>Polyneoptera</taxon>
        <taxon>Phasmatodea</taxon>
        <taxon>Verophasmatodea</taxon>
        <taxon>Anareolatae</taxon>
        <taxon>Phasmatidae</taxon>
        <taxon>Eurycanthinae</taxon>
        <taxon>Dryococelus</taxon>
    </lineage>
</organism>
<accession>A0ABQ9GT84</accession>
<protein>
    <submittedName>
        <fullName evidence="2">Uncharacterized protein</fullName>
    </submittedName>
</protein>
<dbReference type="EMBL" id="JARBHB010000009">
    <property type="protein sequence ID" value="KAJ8875251.1"/>
    <property type="molecule type" value="Genomic_DNA"/>
</dbReference>
<name>A0ABQ9GT84_9NEOP</name>
<sequence>MPLVSGFSRGSPIYPTLSFRRCSILTSITLIGSQDLDVTSRPNLYIHSCCTEKLHLTGTVLCESQGGIHTCSRYKGCFQSLAQPGSECTRPYHTHITPILWFAIANFFPQLNKPLHIECRSIEHLECEAIFLTRESRSKSTRRSGTTMAEQLDCSPPTKANQVQSPAGFIRISASGNRAARCRWSTGFLRDLPFPPASLFRRCFTLTSLSPLSALKTSLLRAAKSLHSLGPVSSVFVLVLWPRNLLLLPNP</sequence>
<dbReference type="Proteomes" id="UP001159363">
    <property type="component" value="Chromosome 8"/>
</dbReference>